<keyword evidence="3" id="KW-1185">Reference proteome</keyword>
<evidence type="ECO:0000313" key="2">
    <source>
        <dbReference type="EMBL" id="OUJ74156.1"/>
    </source>
</evidence>
<dbReference type="CDD" id="cd00081">
    <property type="entry name" value="Hint"/>
    <property type="match status" value="1"/>
</dbReference>
<accession>A0A243WEN6</accession>
<proteinExistence type="predicted"/>
<evidence type="ECO:0000313" key="3">
    <source>
        <dbReference type="Proteomes" id="UP000194873"/>
    </source>
</evidence>
<dbReference type="AlphaFoldDB" id="A0A243WEN6"/>
<dbReference type="InterPro" id="IPR036844">
    <property type="entry name" value="Hint_dom_sf"/>
</dbReference>
<dbReference type="InterPro" id="IPR006141">
    <property type="entry name" value="Intein_N"/>
</dbReference>
<feature type="domain" description="Hint" evidence="1">
    <location>
        <begin position="53"/>
        <end position="167"/>
    </location>
</feature>
<protein>
    <recommendedName>
        <fullName evidence="1">Hint domain-containing protein</fullName>
    </recommendedName>
</protein>
<dbReference type="PROSITE" id="PS50817">
    <property type="entry name" value="INTEIN_N_TER"/>
    <property type="match status" value="1"/>
</dbReference>
<reference evidence="2 3" key="1">
    <citation type="submission" date="2017-01" db="EMBL/GenBank/DDBJ databases">
        <title>A new Hymenobacter.</title>
        <authorList>
            <person name="Liang Y."/>
            <person name="Feng F."/>
        </authorList>
    </citation>
    <scope>NUCLEOTIDE SEQUENCE [LARGE SCALE GENOMIC DNA]</scope>
    <source>
        <strain evidence="2">MIMBbqt21</strain>
    </source>
</reference>
<evidence type="ECO:0000259" key="1">
    <source>
        <dbReference type="SMART" id="SM00306"/>
    </source>
</evidence>
<comment type="caution">
    <text evidence="2">The sequence shown here is derived from an EMBL/GenBank/DDBJ whole genome shotgun (WGS) entry which is preliminary data.</text>
</comment>
<dbReference type="SMART" id="SM00306">
    <property type="entry name" value="HintN"/>
    <property type="match status" value="1"/>
</dbReference>
<dbReference type="InterPro" id="IPR003587">
    <property type="entry name" value="Hint_dom_N"/>
</dbReference>
<dbReference type="GO" id="GO:0016539">
    <property type="term" value="P:intein-mediated protein splicing"/>
    <property type="evidence" value="ECO:0007669"/>
    <property type="project" value="InterPro"/>
</dbReference>
<dbReference type="Proteomes" id="UP000194873">
    <property type="component" value="Unassembled WGS sequence"/>
</dbReference>
<dbReference type="EMBL" id="MTSE01000004">
    <property type="protein sequence ID" value="OUJ74156.1"/>
    <property type="molecule type" value="Genomic_DNA"/>
</dbReference>
<name>A0A243WEN6_9BACT</name>
<organism evidence="2 3">
    <name type="scientific">Hymenobacter crusticola</name>
    <dbReference type="NCBI Taxonomy" id="1770526"/>
    <lineage>
        <taxon>Bacteria</taxon>
        <taxon>Pseudomonadati</taxon>
        <taxon>Bacteroidota</taxon>
        <taxon>Cytophagia</taxon>
        <taxon>Cytophagales</taxon>
        <taxon>Hymenobacteraceae</taxon>
        <taxon>Hymenobacter</taxon>
    </lineage>
</organism>
<gene>
    <name evidence="2" type="ORF">BXP70_10480</name>
</gene>
<dbReference type="Gene3D" id="2.170.16.10">
    <property type="entry name" value="Hedgehog/Intein (Hint) domain"/>
    <property type="match status" value="1"/>
</dbReference>
<sequence length="209" mass="22566">MTSCVDLGTQQTTYSRHAAMNITPRFAAFLFAFITLLFTAPLSGSEALACEAAVCFPASVRVMLPDGRQVHISKIRPGDEVLGYDAATGQVRATRVRRLDIHSDHDYNLVQLTIGTPAVYAGLSVAAAPTARVAKVLVTPNHPFVTAGRQALRADKLASFDDLFRISGQGVETTHLVDRQPAGTAWEVYNLRTDTGNYFVNGVLVSSNQ</sequence>
<dbReference type="SUPFAM" id="SSF51294">
    <property type="entry name" value="Hedgehog/intein (Hint) domain"/>
    <property type="match status" value="1"/>
</dbReference>